<evidence type="ECO:0000256" key="1">
    <source>
        <dbReference type="ARBA" id="ARBA00022679"/>
    </source>
</evidence>
<accession>A0A381RGV8</accession>
<dbReference type="EMBL" id="UINC01001944">
    <property type="protein sequence ID" value="SUZ91052.1"/>
    <property type="molecule type" value="Genomic_DNA"/>
</dbReference>
<gene>
    <name evidence="2" type="ORF">METZ01_LOCUS43906</name>
</gene>
<protein>
    <recommendedName>
        <fullName evidence="3">Carnitine dehydratase</fullName>
    </recommendedName>
</protein>
<keyword evidence="1" id="KW-0808">Transferase</keyword>
<sequence length="402" mass="44369">MRVVELAHERIAFAGKLMADMGADVILVEPPGGDPSRDYPPFLDNKPGRDRSLYWWHYHTSKRAITLDLDNLEGAKTFQKLIATTDVLIEAEPRNRLSKLQLDYPSLSNIKRDLIHVAVTTHGSDDSRSDRPATDLTIMAASGPPWSCGYDDHSLPPIRGPQQGYQTAAHFAYMSALTALLYRGVSGEGQFIDVSMTAASNVSTEAATYSWLVAQKTVQRQTGRHASVSPSGETQQLCADGRYANTGVPPRFPHEFKALYDWLKSLGLDQQLPEAVFLEMGAEWQGPFDLSLIGQDDAITAIFGAGRAALQLVASRVSAQDFFLGCQRAGLATGAVNSPEEAFEDEHFKARGFHTQVHHDDIDRTITYPGAPYRFEKTPWSIYRPAPKLGEHNDEVIAELDP</sequence>
<dbReference type="SUPFAM" id="SSF89796">
    <property type="entry name" value="CoA-transferase family III (CaiB/BaiF)"/>
    <property type="match status" value="1"/>
</dbReference>
<dbReference type="AlphaFoldDB" id="A0A381RGV8"/>
<proteinExistence type="predicted"/>
<dbReference type="Gene3D" id="3.40.50.10540">
    <property type="entry name" value="Crotonobetainyl-coa:carnitine coa-transferase, domain 1"/>
    <property type="match status" value="2"/>
</dbReference>
<dbReference type="PANTHER" id="PTHR48207:SF3">
    <property type="entry name" value="SUCCINATE--HYDROXYMETHYLGLUTARATE COA-TRANSFERASE"/>
    <property type="match status" value="1"/>
</dbReference>
<organism evidence="2">
    <name type="scientific">marine metagenome</name>
    <dbReference type="NCBI Taxonomy" id="408172"/>
    <lineage>
        <taxon>unclassified sequences</taxon>
        <taxon>metagenomes</taxon>
        <taxon>ecological metagenomes</taxon>
    </lineage>
</organism>
<evidence type="ECO:0000313" key="2">
    <source>
        <dbReference type="EMBL" id="SUZ91052.1"/>
    </source>
</evidence>
<reference evidence="2" key="1">
    <citation type="submission" date="2018-05" db="EMBL/GenBank/DDBJ databases">
        <authorList>
            <person name="Lanie J.A."/>
            <person name="Ng W.-L."/>
            <person name="Kazmierczak K.M."/>
            <person name="Andrzejewski T.M."/>
            <person name="Davidsen T.M."/>
            <person name="Wayne K.J."/>
            <person name="Tettelin H."/>
            <person name="Glass J.I."/>
            <person name="Rusch D."/>
            <person name="Podicherti R."/>
            <person name="Tsui H.-C.T."/>
            <person name="Winkler M.E."/>
        </authorList>
    </citation>
    <scope>NUCLEOTIDE SEQUENCE</scope>
</reference>
<name>A0A381RGV8_9ZZZZ</name>
<dbReference type="InterPro" id="IPR003673">
    <property type="entry name" value="CoA-Trfase_fam_III"/>
</dbReference>
<dbReference type="Pfam" id="PF02515">
    <property type="entry name" value="CoA_transf_3"/>
    <property type="match status" value="1"/>
</dbReference>
<evidence type="ECO:0008006" key="3">
    <source>
        <dbReference type="Google" id="ProtNLM"/>
    </source>
</evidence>
<dbReference type="InterPro" id="IPR050483">
    <property type="entry name" value="CoA-transferase_III_domain"/>
</dbReference>
<dbReference type="InterPro" id="IPR023606">
    <property type="entry name" value="CoA-Trfase_III_dom_1_sf"/>
</dbReference>
<dbReference type="PANTHER" id="PTHR48207">
    <property type="entry name" value="SUCCINATE--HYDROXYMETHYLGLUTARATE COA-TRANSFERASE"/>
    <property type="match status" value="1"/>
</dbReference>
<dbReference type="GO" id="GO:0008410">
    <property type="term" value="F:CoA-transferase activity"/>
    <property type="evidence" value="ECO:0007669"/>
    <property type="project" value="TreeGrafter"/>
</dbReference>